<dbReference type="Pfam" id="PF13556">
    <property type="entry name" value="HTH_30"/>
    <property type="match status" value="1"/>
</dbReference>
<dbReference type="InterPro" id="IPR025736">
    <property type="entry name" value="PucR_C-HTH_dom"/>
</dbReference>
<feature type="domain" description="PucR C-terminal helix-turn-helix" evidence="1">
    <location>
        <begin position="338"/>
        <end position="396"/>
    </location>
</feature>
<proteinExistence type="predicted"/>
<dbReference type="InterPro" id="IPR042070">
    <property type="entry name" value="PucR_C-HTH_sf"/>
</dbReference>
<dbReference type="RefSeq" id="WP_378280805.1">
    <property type="nucleotide sequence ID" value="NZ_JBHSON010000006.1"/>
</dbReference>
<evidence type="ECO:0000313" key="3">
    <source>
        <dbReference type="EMBL" id="MFC5745180.1"/>
    </source>
</evidence>
<keyword evidence="4" id="KW-1185">Reference proteome</keyword>
<dbReference type="Pfam" id="PF25906">
    <property type="entry name" value="PucR-like_N"/>
    <property type="match status" value="1"/>
</dbReference>
<comment type="caution">
    <text evidence="3">The sequence shown here is derived from an EMBL/GenBank/DDBJ whole genome shotgun (WGS) entry which is preliminary data.</text>
</comment>
<dbReference type="PANTHER" id="PTHR33744">
    <property type="entry name" value="CARBOHYDRATE DIACID REGULATOR"/>
    <property type="match status" value="1"/>
</dbReference>
<dbReference type="Gene3D" id="1.10.10.2840">
    <property type="entry name" value="PucR C-terminal helix-turn-helix domain"/>
    <property type="match status" value="1"/>
</dbReference>
<evidence type="ECO:0000259" key="2">
    <source>
        <dbReference type="Pfam" id="PF25906"/>
    </source>
</evidence>
<dbReference type="PANTHER" id="PTHR33744:SF1">
    <property type="entry name" value="DNA-BINDING TRANSCRIPTIONAL ACTIVATOR ADER"/>
    <property type="match status" value="1"/>
</dbReference>
<gene>
    <name evidence="3" type="ORF">ACFPZN_06105</name>
</gene>
<evidence type="ECO:0000259" key="1">
    <source>
        <dbReference type="Pfam" id="PF13556"/>
    </source>
</evidence>
<accession>A0ABW0ZPK2</accession>
<dbReference type="EMBL" id="JBHSON010000006">
    <property type="protein sequence ID" value="MFC5745180.1"/>
    <property type="molecule type" value="Genomic_DNA"/>
</dbReference>
<reference evidence="4" key="1">
    <citation type="journal article" date="2019" name="Int. J. Syst. Evol. Microbiol.">
        <title>The Global Catalogue of Microorganisms (GCM) 10K type strain sequencing project: providing services to taxonomists for standard genome sequencing and annotation.</title>
        <authorList>
            <consortium name="The Broad Institute Genomics Platform"/>
            <consortium name="The Broad Institute Genome Sequencing Center for Infectious Disease"/>
            <person name="Wu L."/>
            <person name="Ma J."/>
        </authorList>
    </citation>
    <scope>NUCLEOTIDE SEQUENCE [LARGE SCALE GENOMIC DNA]</scope>
    <source>
        <strain evidence="4">KCTC 42087</strain>
    </source>
</reference>
<dbReference type="Proteomes" id="UP001596074">
    <property type="component" value="Unassembled WGS sequence"/>
</dbReference>
<dbReference type="InterPro" id="IPR051448">
    <property type="entry name" value="CdaR-like_regulators"/>
</dbReference>
<protein>
    <submittedName>
        <fullName evidence="3">PucR family transcriptional regulator</fullName>
    </submittedName>
</protein>
<dbReference type="InterPro" id="IPR058663">
    <property type="entry name" value="PucR-like_N"/>
</dbReference>
<feature type="domain" description="PucR-like N-terminal" evidence="2">
    <location>
        <begin position="20"/>
        <end position="182"/>
    </location>
</feature>
<sequence length="407" mass="44781">MEVSDQLLDIRTRFPEGATPALARSLRKHVPEIVKEAVAEIERGIPEYARPHDARYSEVLAHATELSIGHFVDLIAEPGTSSAEIMEFFREIGVGEAREGRSLDPLQAALRTGAGVAVRRLTEASERSAHPVTASMIAQVAQAVLSYLDRLAAVVAEGHAEVAARAVGERQNRRRALLELLIAEPAPRLADLREPARRAEWQLPRTVAAVALGEPHPDAHPPSLPDEILPGLHLERPCLVVPDPAGPGRHQLLRSGLRDRAGALGPTVALTELAKSLRWARQALDLAAAGVIAHDGLVLAERHIPILVMMQDRELLDRAASRRLAPLMKLRPAQRYRLAQTLLVSLECGFNATQVSIRLQVHAQTIRYRVRQLETFFGDDIYDPAQRLEFHMLLHAWLATHRAAGSD</sequence>
<organism evidence="3 4">
    <name type="scientific">Actinomadura rugatobispora</name>
    <dbReference type="NCBI Taxonomy" id="1994"/>
    <lineage>
        <taxon>Bacteria</taxon>
        <taxon>Bacillati</taxon>
        <taxon>Actinomycetota</taxon>
        <taxon>Actinomycetes</taxon>
        <taxon>Streptosporangiales</taxon>
        <taxon>Thermomonosporaceae</taxon>
        <taxon>Actinomadura</taxon>
    </lineage>
</organism>
<evidence type="ECO:0000313" key="4">
    <source>
        <dbReference type="Proteomes" id="UP001596074"/>
    </source>
</evidence>
<name>A0ABW0ZPK2_9ACTN</name>